<gene>
    <name evidence="2" type="ORF">PSYMO_24213</name>
</gene>
<protein>
    <recommendedName>
        <fullName evidence="4">Chromosome segregation ATPase</fullName>
    </recommendedName>
</protein>
<feature type="coiled-coil region" evidence="1">
    <location>
        <begin position="286"/>
        <end position="320"/>
    </location>
</feature>
<feature type="non-terminal residue" evidence="2">
    <location>
        <position position="511"/>
    </location>
</feature>
<evidence type="ECO:0000313" key="3">
    <source>
        <dbReference type="Proteomes" id="UP000003465"/>
    </source>
</evidence>
<organism evidence="2 3">
    <name type="scientific">Pseudomonas amygdali pv. mori str. 301020</name>
    <dbReference type="NCBI Taxonomy" id="629261"/>
    <lineage>
        <taxon>Bacteria</taxon>
        <taxon>Pseudomonadati</taxon>
        <taxon>Pseudomonadota</taxon>
        <taxon>Gammaproteobacteria</taxon>
        <taxon>Pseudomonadales</taxon>
        <taxon>Pseudomonadaceae</taxon>
        <taxon>Pseudomonas</taxon>
        <taxon>Pseudomonas amygdali</taxon>
    </lineage>
</organism>
<feature type="coiled-coil region" evidence="1">
    <location>
        <begin position="373"/>
        <end position="400"/>
    </location>
</feature>
<feature type="coiled-coil region" evidence="1">
    <location>
        <begin position="475"/>
        <end position="509"/>
    </location>
</feature>
<proteinExistence type="predicted"/>
<evidence type="ECO:0000313" key="2">
    <source>
        <dbReference type="EMBL" id="EGH24389.1"/>
    </source>
</evidence>
<accession>A0A656GFP6</accession>
<dbReference type="EMBL" id="AEAG01000948">
    <property type="protein sequence ID" value="EGH24389.1"/>
    <property type="molecule type" value="Genomic_DNA"/>
</dbReference>
<evidence type="ECO:0000256" key="1">
    <source>
        <dbReference type="SAM" id="Coils"/>
    </source>
</evidence>
<dbReference type="AlphaFoldDB" id="A0A656GFP6"/>
<dbReference type="Proteomes" id="UP000003465">
    <property type="component" value="Unassembled WGS sequence"/>
</dbReference>
<name>A0A656GFP6_PSEA0</name>
<reference evidence="2 3" key="1">
    <citation type="journal article" date="2011" name="PLoS Pathog.">
        <title>Dynamic evolution of pathogenicity revealed by sequencing and comparative genomics of 19 Pseudomonas syringae isolates.</title>
        <authorList>
            <person name="Baltrus D.A."/>
            <person name="Nishimura M.T."/>
            <person name="Romanchuk A."/>
            <person name="Chang J.H."/>
            <person name="Mukhtar M.S."/>
            <person name="Cherkis K."/>
            <person name="Roach J."/>
            <person name="Grant S.R."/>
            <person name="Jones C.D."/>
            <person name="Dangl J.L."/>
        </authorList>
    </citation>
    <scope>NUCLEOTIDE SEQUENCE [LARGE SCALE GENOMIC DNA]</scope>
    <source>
        <strain evidence="2 3">301020</strain>
    </source>
</reference>
<keyword evidence="1" id="KW-0175">Coiled coil</keyword>
<sequence length="511" mass="57437">MSQERYGIRRFALLNTAGYSLGLFPLENPLSVYGANNLGKSASINALQFPILARMSDMSFGKYSLEQSRRFYFATDTSYILVEVSLPHGPHVIGVVGRGPGGGFGHQFFAYAGELDLGHYQKNDTCLRQKELFSNLESQGLKAYELKPDELRRLLVGGHTSIPLDLTLIPLRSTSEQSLKTFRALFINLLHMREITAAKLKQLFLDAFEHSLRSGSVDYIAACEEAFRDVRRMEQDYNSLVLAGPLVEALAAGVKQRDLLRGKLHRLSPILDSLLGTWSDYSGARKEELVAQAEHYRAQQDEMQNDQRSSTQELMRLEREISIIQRWVGELSVLKNRFALVDDVKVLEQQLLAAKDAHDELAGALAQSRQFSAEDLDERLRDLEKRLKSVKQQLDHADNNSYARLREEFSQPDVERLMRLFNSALFSLPLGEQGIALDDGDAWVKSLETILDGFKGDQFAVPGLTINLSSIEPPALQALADRAALRDQKERLEKELKQLKTQQAVAADRSA</sequence>
<evidence type="ECO:0008006" key="4">
    <source>
        <dbReference type="Google" id="ProtNLM"/>
    </source>
</evidence>
<comment type="caution">
    <text evidence="2">The sequence shown here is derived from an EMBL/GenBank/DDBJ whole genome shotgun (WGS) entry which is preliminary data.</text>
</comment>